<comment type="subcellular location">
    <subcellularLocation>
        <location evidence="1">Nucleus</location>
    </subcellularLocation>
</comment>
<dbReference type="EMBL" id="JAAAUQ010000717">
    <property type="protein sequence ID" value="KAF9148049.1"/>
    <property type="molecule type" value="Genomic_DNA"/>
</dbReference>
<dbReference type="PANTHER" id="PTHR31986">
    <property type="entry name" value="REGULATOR OF DRUG SENSITIVITY 2"/>
    <property type="match status" value="1"/>
</dbReference>
<accession>A0A9P5RU84</accession>
<dbReference type="Gene3D" id="2.30.170.40">
    <property type="entry name" value="Ribosomal protein L28/L24"/>
    <property type="match status" value="1"/>
</dbReference>
<feature type="non-terminal residue" evidence="14">
    <location>
        <position position="1"/>
    </location>
</feature>
<dbReference type="InterPro" id="IPR036864">
    <property type="entry name" value="Zn2-C6_fun-type_DNA-bd_sf"/>
</dbReference>
<dbReference type="InterPro" id="IPR001138">
    <property type="entry name" value="Zn2Cys6_DnaBD"/>
</dbReference>
<dbReference type="GO" id="GO:0000981">
    <property type="term" value="F:DNA-binding transcription factor activity, RNA polymerase II-specific"/>
    <property type="evidence" value="ECO:0007669"/>
    <property type="project" value="InterPro"/>
</dbReference>
<dbReference type="SUPFAM" id="SSF143800">
    <property type="entry name" value="L28p-like"/>
    <property type="match status" value="1"/>
</dbReference>
<keyword evidence="4" id="KW-0862">Zinc</keyword>
<dbReference type="OrthoDB" id="65716at2759"/>
<dbReference type="AlphaFoldDB" id="A0A9P5RU84"/>
<dbReference type="CDD" id="cd00067">
    <property type="entry name" value="GAL4"/>
    <property type="match status" value="1"/>
</dbReference>
<feature type="region of interest" description="Disordered" evidence="12">
    <location>
        <begin position="37"/>
        <end position="96"/>
    </location>
</feature>
<dbReference type="GO" id="GO:0005840">
    <property type="term" value="C:ribosome"/>
    <property type="evidence" value="ECO:0007669"/>
    <property type="project" value="UniProtKB-KW"/>
</dbReference>
<feature type="compositionally biased region" description="Low complexity" evidence="12">
    <location>
        <begin position="55"/>
        <end position="77"/>
    </location>
</feature>
<evidence type="ECO:0000256" key="4">
    <source>
        <dbReference type="ARBA" id="ARBA00022833"/>
    </source>
</evidence>
<keyword evidence="8" id="KW-0804">Transcription</keyword>
<sequence length="498" mass="55766">CVYCRRSHMTCDDGRPCQRCIKRNIGHLCHDEPKPSQLASAAAAANSSGNERRNSQQQQQQQAQKNDINQQQQQQNQSGPPHLQSGNSMNGLPMYGYNSQMSTLPVTPLTFASEHMGNEFTVISDFLESLGGEQPNMFSEQGMPVNVNTTEKFFLTAADPSDGTNEDRLTQVINAKFEAGFLKPYNYVNGYSRLQKYMDTNMSNISRQRILNVMGTFRPAFRSVAQSLTDIDLVLVEEAFERLLLDYDRVFSSMGIPACLWRRTGEIYKGNKEFAALVNVPLEMLREGRLCIYELMAEESAVNYWEKYGNIAFDAGQKAVLTSCLLKNPDPDTQTMLSSTSSIVQLAKAPFKRAQRGLFGGKQIQFGNNVPFSKTKTRRTWLPNVQTKRLFSETLNDWIRLNMTTSVIRTVDKKGGLDRYLLETRDDLLGAKGVELRGKIIEALKLKQAKRSMANYTEQQRSTVLSTEAQEAVKAVTQKVEPSAPVVNTSASSQPAAL</sequence>
<evidence type="ECO:0000313" key="15">
    <source>
        <dbReference type="Proteomes" id="UP000748756"/>
    </source>
</evidence>
<keyword evidence="10" id="KW-0687">Ribonucleoprotein</keyword>
<dbReference type="Pfam" id="PF00830">
    <property type="entry name" value="Ribosomal_L28"/>
    <property type="match status" value="1"/>
</dbReference>
<dbReference type="GO" id="GO:0005634">
    <property type="term" value="C:nucleus"/>
    <property type="evidence" value="ECO:0007669"/>
    <property type="project" value="UniProtKB-SubCell"/>
</dbReference>
<evidence type="ECO:0000256" key="5">
    <source>
        <dbReference type="ARBA" id="ARBA00022980"/>
    </source>
</evidence>
<evidence type="ECO:0000256" key="1">
    <source>
        <dbReference type="ARBA" id="ARBA00004123"/>
    </source>
</evidence>
<dbReference type="SUPFAM" id="SSF57701">
    <property type="entry name" value="Zn2/Cys6 DNA-binding domain"/>
    <property type="match status" value="1"/>
</dbReference>
<name>A0A9P5RU84_9FUNG</name>
<comment type="similarity">
    <text evidence="2">Belongs to the bacterial ribosomal protein bL28 family.</text>
</comment>
<evidence type="ECO:0000256" key="11">
    <source>
        <dbReference type="ARBA" id="ARBA00035269"/>
    </source>
</evidence>
<evidence type="ECO:0000256" key="8">
    <source>
        <dbReference type="ARBA" id="ARBA00023163"/>
    </source>
</evidence>
<evidence type="ECO:0000256" key="9">
    <source>
        <dbReference type="ARBA" id="ARBA00023242"/>
    </source>
</evidence>
<dbReference type="HAMAP" id="MF_00373">
    <property type="entry name" value="Ribosomal_bL28"/>
    <property type="match status" value="1"/>
</dbReference>
<dbReference type="GO" id="GO:1990904">
    <property type="term" value="C:ribonucleoprotein complex"/>
    <property type="evidence" value="ECO:0007669"/>
    <property type="project" value="UniProtKB-KW"/>
</dbReference>
<evidence type="ECO:0000259" key="13">
    <source>
        <dbReference type="PROSITE" id="PS50048"/>
    </source>
</evidence>
<dbReference type="FunFam" id="2.30.170.40:FF:000003">
    <property type="entry name" value="54S ribosomal protein L24"/>
    <property type="match status" value="1"/>
</dbReference>
<keyword evidence="3" id="KW-0479">Metal-binding</keyword>
<dbReference type="InterPro" id="IPR056751">
    <property type="entry name" value="PAS_13"/>
</dbReference>
<gene>
    <name evidence="14" type="ORF">BG015_010240</name>
</gene>
<dbReference type="GO" id="GO:0003735">
    <property type="term" value="F:structural constituent of ribosome"/>
    <property type="evidence" value="ECO:0007669"/>
    <property type="project" value="InterPro"/>
</dbReference>
<feature type="compositionally biased region" description="Low complexity" evidence="12">
    <location>
        <begin position="39"/>
        <end position="48"/>
    </location>
</feature>
<dbReference type="GO" id="GO:0000977">
    <property type="term" value="F:RNA polymerase II transcription regulatory region sequence-specific DNA binding"/>
    <property type="evidence" value="ECO:0007669"/>
    <property type="project" value="TreeGrafter"/>
</dbReference>
<evidence type="ECO:0000256" key="10">
    <source>
        <dbReference type="ARBA" id="ARBA00023274"/>
    </source>
</evidence>
<proteinExistence type="inferred from homology"/>
<dbReference type="InterPro" id="IPR053045">
    <property type="entry name" value="Zinc_cluster_trans_reg"/>
</dbReference>
<dbReference type="Gene3D" id="4.10.240.10">
    <property type="entry name" value="Zn(2)-C6 fungal-type DNA-binding domain"/>
    <property type="match status" value="1"/>
</dbReference>
<dbReference type="InterPro" id="IPR034704">
    <property type="entry name" value="Ribosomal_bL28/bL31-like_sf"/>
</dbReference>
<organism evidence="14 15">
    <name type="scientific">Linnemannia schmuckeri</name>
    <dbReference type="NCBI Taxonomy" id="64567"/>
    <lineage>
        <taxon>Eukaryota</taxon>
        <taxon>Fungi</taxon>
        <taxon>Fungi incertae sedis</taxon>
        <taxon>Mucoromycota</taxon>
        <taxon>Mortierellomycotina</taxon>
        <taxon>Mortierellomycetes</taxon>
        <taxon>Mortierellales</taxon>
        <taxon>Mortierellaceae</taxon>
        <taxon>Linnemannia</taxon>
    </lineage>
</organism>
<dbReference type="FunFam" id="4.10.240.10:FF:000002">
    <property type="entry name" value="Zn cluster transcription factor Rds2"/>
    <property type="match status" value="1"/>
</dbReference>
<evidence type="ECO:0000256" key="2">
    <source>
        <dbReference type="ARBA" id="ARBA00008760"/>
    </source>
</evidence>
<dbReference type="Proteomes" id="UP000748756">
    <property type="component" value="Unassembled WGS sequence"/>
</dbReference>
<keyword evidence="7" id="KW-0238">DNA-binding</keyword>
<evidence type="ECO:0000256" key="6">
    <source>
        <dbReference type="ARBA" id="ARBA00023015"/>
    </source>
</evidence>
<dbReference type="GO" id="GO:0008270">
    <property type="term" value="F:zinc ion binding"/>
    <property type="evidence" value="ECO:0007669"/>
    <property type="project" value="InterPro"/>
</dbReference>
<keyword evidence="15" id="KW-1185">Reference proteome</keyword>
<comment type="caution">
    <text evidence="14">The sequence shown here is derived from an EMBL/GenBank/DDBJ whole genome shotgun (WGS) entry which is preliminary data.</text>
</comment>
<evidence type="ECO:0000313" key="14">
    <source>
        <dbReference type="EMBL" id="KAF9148049.1"/>
    </source>
</evidence>
<feature type="domain" description="Zn(2)-C6 fungal-type" evidence="13">
    <location>
        <begin position="1"/>
        <end position="29"/>
    </location>
</feature>
<evidence type="ECO:0000256" key="12">
    <source>
        <dbReference type="SAM" id="MobiDB-lite"/>
    </source>
</evidence>
<dbReference type="Pfam" id="PF24990">
    <property type="entry name" value="PAS_13"/>
    <property type="match status" value="1"/>
</dbReference>
<dbReference type="SMART" id="SM00066">
    <property type="entry name" value="GAL4"/>
    <property type="match status" value="1"/>
</dbReference>
<dbReference type="PROSITE" id="PS50048">
    <property type="entry name" value="ZN2_CY6_FUNGAL_2"/>
    <property type="match status" value="1"/>
</dbReference>
<evidence type="ECO:0000256" key="3">
    <source>
        <dbReference type="ARBA" id="ARBA00022723"/>
    </source>
</evidence>
<protein>
    <recommendedName>
        <fullName evidence="11">Large ribosomal subunit protein bL28m</fullName>
    </recommendedName>
</protein>
<keyword evidence="9" id="KW-0539">Nucleus</keyword>
<keyword evidence="5" id="KW-0689">Ribosomal protein</keyword>
<dbReference type="InterPro" id="IPR026569">
    <property type="entry name" value="Ribosomal_bL28"/>
</dbReference>
<evidence type="ECO:0000256" key="7">
    <source>
        <dbReference type="ARBA" id="ARBA00023125"/>
    </source>
</evidence>
<reference evidence="14" key="1">
    <citation type="journal article" date="2020" name="Fungal Divers.">
        <title>Resolving the Mortierellaceae phylogeny through synthesis of multi-gene phylogenetics and phylogenomics.</title>
        <authorList>
            <person name="Vandepol N."/>
            <person name="Liber J."/>
            <person name="Desiro A."/>
            <person name="Na H."/>
            <person name="Kennedy M."/>
            <person name="Barry K."/>
            <person name="Grigoriev I.V."/>
            <person name="Miller A.N."/>
            <person name="O'Donnell K."/>
            <person name="Stajich J.E."/>
            <person name="Bonito G."/>
        </authorList>
    </citation>
    <scope>NUCLEOTIDE SEQUENCE</scope>
    <source>
        <strain evidence="14">NRRL 6426</strain>
    </source>
</reference>
<dbReference type="PANTHER" id="PTHR31986:SF7">
    <property type="entry name" value="REGULATOR OF DRUG SENSITIVITY 2"/>
    <property type="match status" value="1"/>
</dbReference>
<dbReference type="InterPro" id="IPR037147">
    <property type="entry name" value="Ribosomal_bL28_sf"/>
</dbReference>
<keyword evidence="6" id="KW-0805">Transcription regulation</keyword>